<sequence>MSIATTAIPSPRQPSRRKSLRFDDRRQLFLLALALPAVVYIAAVAIWPLVQGIGYSFFDYNLLRRGGAKTFVGLDNYVQVLTDGTGQRALINTFVFTIGAVFFEFILGLGLAMLLWRDGRFNRICLAFLLIPVTITPLVVGLIFRALLAVDYGYIGYYLAEWGITSPRGLLAGTTTALPTLIFIDIWEWTPLVALILLAGLKALPGDILEAAFADGATSWQRFRLVILPLLLPTVFLALVLRMMDAFRVFDSIFVTTGGGPGDATTSLMVYGVKQGLQFFNIGYASAIANISILCIALMAAAFTLLIRRADVKANEQ</sequence>
<reference evidence="9 10" key="1">
    <citation type="submission" date="2016-11" db="EMBL/GenBank/DDBJ databases">
        <authorList>
            <person name="Jaros S."/>
            <person name="Januszkiewicz K."/>
            <person name="Wedrychowicz H."/>
        </authorList>
    </citation>
    <scope>NUCLEOTIDE SEQUENCE [LARGE SCALE GENOMIC DNA]</scope>
    <source>
        <strain evidence="9 10">DSM 19436</strain>
    </source>
</reference>
<dbReference type="Pfam" id="PF00528">
    <property type="entry name" value="BPD_transp_1"/>
    <property type="match status" value="1"/>
</dbReference>
<comment type="subcellular location">
    <subcellularLocation>
        <location evidence="1 7">Cell membrane</location>
        <topology evidence="1 7">Multi-pass membrane protein</topology>
    </subcellularLocation>
</comment>
<accession>A0A1M4ZR30</accession>
<dbReference type="GO" id="GO:0005886">
    <property type="term" value="C:plasma membrane"/>
    <property type="evidence" value="ECO:0007669"/>
    <property type="project" value="UniProtKB-SubCell"/>
</dbReference>
<gene>
    <name evidence="9" type="ORF">SAMN02745157_1895</name>
</gene>
<dbReference type="Proteomes" id="UP000184485">
    <property type="component" value="Unassembled WGS sequence"/>
</dbReference>
<dbReference type="PROSITE" id="PS50928">
    <property type="entry name" value="ABC_TM1"/>
    <property type="match status" value="1"/>
</dbReference>
<evidence type="ECO:0000256" key="4">
    <source>
        <dbReference type="ARBA" id="ARBA00022692"/>
    </source>
</evidence>
<feature type="transmembrane region" description="Helical" evidence="7">
    <location>
        <begin position="186"/>
        <end position="204"/>
    </location>
</feature>
<keyword evidence="3" id="KW-1003">Cell membrane</keyword>
<dbReference type="Gene3D" id="1.10.3720.10">
    <property type="entry name" value="MetI-like"/>
    <property type="match status" value="1"/>
</dbReference>
<dbReference type="CDD" id="cd06261">
    <property type="entry name" value="TM_PBP2"/>
    <property type="match status" value="1"/>
</dbReference>
<evidence type="ECO:0000256" key="6">
    <source>
        <dbReference type="ARBA" id="ARBA00023136"/>
    </source>
</evidence>
<dbReference type="PANTHER" id="PTHR43005">
    <property type="entry name" value="BLR7065 PROTEIN"/>
    <property type="match status" value="1"/>
</dbReference>
<feature type="transmembrane region" description="Helical" evidence="7">
    <location>
        <begin position="225"/>
        <end position="244"/>
    </location>
</feature>
<dbReference type="InterPro" id="IPR000515">
    <property type="entry name" value="MetI-like"/>
</dbReference>
<dbReference type="GO" id="GO:0055085">
    <property type="term" value="P:transmembrane transport"/>
    <property type="evidence" value="ECO:0007669"/>
    <property type="project" value="InterPro"/>
</dbReference>
<dbReference type="EMBL" id="FQUP01000001">
    <property type="protein sequence ID" value="SHF20523.1"/>
    <property type="molecule type" value="Genomic_DNA"/>
</dbReference>
<dbReference type="AlphaFoldDB" id="A0A1M4ZR30"/>
<evidence type="ECO:0000256" key="3">
    <source>
        <dbReference type="ARBA" id="ARBA00022475"/>
    </source>
</evidence>
<feature type="transmembrane region" description="Helical" evidence="7">
    <location>
        <begin position="89"/>
        <end position="114"/>
    </location>
</feature>
<evidence type="ECO:0000256" key="7">
    <source>
        <dbReference type="RuleBase" id="RU363032"/>
    </source>
</evidence>
<feature type="transmembrane region" description="Helical" evidence="7">
    <location>
        <begin position="126"/>
        <end position="148"/>
    </location>
</feature>
<name>A0A1M4ZR30_9HYPH</name>
<keyword evidence="9" id="KW-0762">Sugar transport</keyword>
<organism evidence="9 10">
    <name type="scientific">Kaistia soli DSM 19436</name>
    <dbReference type="NCBI Taxonomy" id="1122133"/>
    <lineage>
        <taxon>Bacteria</taxon>
        <taxon>Pseudomonadati</taxon>
        <taxon>Pseudomonadota</taxon>
        <taxon>Alphaproteobacteria</taxon>
        <taxon>Hyphomicrobiales</taxon>
        <taxon>Kaistiaceae</taxon>
        <taxon>Kaistia</taxon>
    </lineage>
</organism>
<dbReference type="PANTHER" id="PTHR43005:SF1">
    <property type="entry name" value="SPERMIDINE_PUTRESCINE TRANSPORT SYSTEM PERMEASE PROTEIN"/>
    <property type="match status" value="1"/>
</dbReference>
<keyword evidence="10" id="KW-1185">Reference proteome</keyword>
<keyword evidence="4 7" id="KW-0812">Transmembrane</keyword>
<feature type="transmembrane region" description="Helical" evidence="7">
    <location>
        <begin position="282"/>
        <end position="307"/>
    </location>
</feature>
<evidence type="ECO:0000313" key="9">
    <source>
        <dbReference type="EMBL" id="SHF20523.1"/>
    </source>
</evidence>
<protein>
    <submittedName>
        <fullName evidence="9">Multiple sugar transport system permease protein</fullName>
    </submittedName>
</protein>
<proteinExistence type="inferred from homology"/>
<evidence type="ECO:0000259" key="8">
    <source>
        <dbReference type="PROSITE" id="PS50928"/>
    </source>
</evidence>
<feature type="transmembrane region" description="Helical" evidence="7">
    <location>
        <begin position="28"/>
        <end position="50"/>
    </location>
</feature>
<keyword evidence="5 7" id="KW-1133">Transmembrane helix</keyword>
<dbReference type="STRING" id="1122133.SAMN02745157_1895"/>
<evidence type="ECO:0000256" key="2">
    <source>
        <dbReference type="ARBA" id="ARBA00022448"/>
    </source>
</evidence>
<feature type="domain" description="ABC transmembrane type-1" evidence="8">
    <location>
        <begin position="90"/>
        <end position="303"/>
    </location>
</feature>
<keyword evidence="2 7" id="KW-0813">Transport</keyword>
<evidence type="ECO:0000256" key="5">
    <source>
        <dbReference type="ARBA" id="ARBA00022989"/>
    </source>
</evidence>
<evidence type="ECO:0000313" key="10">
    <source>
        <dbReference type="Proteomes" id="UP000184485"/>
    </source>
</evidence>
<dbReference type="SUPFAM" id="SSF161098">
    <property type="entry name" value="MetI-like"/>
    <property type="match status" value="1"/>
</dbReference>
<evidence type="ECO:0000256" key="1">
    <source>
        <dbReference type="ARBA" id="ARBA00004651"/>
    </source>
</evidence>
<dbReference type="InterPro" id="IPR035906">
    <property type="entry name" value="MetI-like_sf"/>
</dbReference>
<keyword evidence="6 7" id="KW-0472">Membrane</keyword>
<comment type="similarity">
    <text evidence="7">Belongs to the binding-protein-dependent transport system permease family.</text>
</comment>